<dbReference type="PANTHER" id="PTHR43391:SF14">
    <property type="entry name" value="DEHYDROGENASE_REDUCTASE SDR FAMILY PROTEIN 7-LIKE"/>
    <property type="match status" value="1"/>
</dbReference>
<dbReference type="EMBL" id="JADBEB010000001">
    <property type="protein sequence ID" value="MBE1490705.1"/>
    <property type="molecule type" value="Genomic_DNA"/>
</dbReference>
<evidence type="ECO:0000256" key="3">
    <source>
        <dbReference type="ARBA" id="ARBA00023002"/>
    </source>
</evidence>
<evidence type="ECO:0000256" key="1">
    <source>
        <dbReference type="ARBA" id="ARBA00006484"/>
    </source>
</evidence>
<dbReference type="Proteomes" id="UP000649753">
    <property type="component" value="Unassembled WGS sequence"/>
</dbReference>
<dbReference type="RefSeq" id="WP_192769942.1">
    <property type="nucleotide sequence ID" value="NZ_JADBEB010000001.1"/>
</dbReference>
<dbReference type="PANTHER" id="PTHR43391">
    <property type="entry name" value="RETINOL DEHYDROGENASE-RELATED"/>
    <property type="match status" value="1"/>
</dbReference>
<comment type="caution">
    <text evidence="4">The sequence shown here is derived from an EMBL/GenBank/DDBJ whole genome shotgun (WGS) entry which is preliminary data.</text>
</comment>
<dbReference type="InterPro" id="IPR002347">
    <property type="entry name" value="SDR_fam"/>
</dbReference>
<reference evidence="4" key="1">
    <citation type="submission" date="2020-10" db="EMBL/GenBank/DDBJ databases">
        <title>Sequencing the genomes of 1000 actinobacteria strains.</title>
        <authorList>
            <person name="Klenk H.-P."/>
        </authorList>
    </citation>
    <scope>NUCLEOTIDE SEQUENCE</scope>
    <source>
        <strain evidence="4">DSM 46832</strain>
    </source>
</reference>
<dbReference type="InterPro" id="IPR036291">
    <property type="entry name" value="NAD(P)-bd_dom_sf"/>
</dbReference>
<keyword evidence="5" id="KW-1185">Reference proteome</keyword>
<keyword evidence="2" id="KW-0521">NADP</keyword>
<dbReference type="SUPFAM" id="SSF51735">
    <property type="entry name" value="NAD(P)-binding Rossmann-fold domains"/>
    <property type="match status" value="1"/>
</dbReference>
<evidence type="ECO:0000313" key="4">
    <source>
        <dbReference type="EMBL" id="MBE1490705.1"/>
    </source>
</evidence>
<proteinExistence type="inferred from homology"/>
<protein>
    <submittedName>
        <fullName evidence="4">Short-subunit dehydrogenase</fullName>
    </submittedName>
</protein>
<sequence length="175" mass="18312">MPTVTRSSAGLGATGPFAGAATGTVHDQVAVNVAALTELTRVMLPDLLAAGDGAIASIVGYQPAPGMAVYAASKAYVLSFTEALAHELRHTPLRVLALSPGSTRTEFYATSATSEKGVRFQTPREVVETGLRALDASRTPSRVVSGTRNRLNLAVLRRLPRRAALTIMANASRPT</sequence>
<dbReference type="Gene3D" id="3.40.50.720">
    <property type="entry name" value="NAD(P)-binding Rossmann-like Domain"/>
    <property type="match status" value="1"/>
</dbReference>
<evidence type="ECO:0000313" key="5">
    <source>
        <dbReference type="Proteomes" id="UP000649753"/>
    </source>
</evidence>
<dbReference type="PROSITE" id="PS00061">
    <property type="entry name" value="ADH_SHORT"/>
    <property type="match status" value="1"/>
</dbReference>
<keyword evidence="3" id="KW-0560">Oxidoreductase</keyword>
<comment type="similarity">
    <text evidence="1">Belongs to the short-chain dehydrogenases/reductases (SDR) family.</text>
</comment>
<name>A0A927MGG3_9ACTN</name>
<gene>
    <name evidence="4" type="ORF">H4W31_006343</name>
</gene>
<dbReference type="InterPro" id="IPR020904">
    <property type="entry name" value="Sc_DH/Rdtase_CS"/>
</dbReference>
<accession>A0A927MGG3</accession>
<dbReference type="Pfam" id="PF00106">
    <property type="entry name" value="adh_short"/>
    <property type="match status" value="1"/>
</dbReference>
<organism evidence="4 5">
    <name type="scientific">Plantactinospora soyae</name>
    <dbReference type="NCBI Taxonomy" id="1544732"/>
    <lineage>
        <taxon>Bacteria</taxon>
        <taxon>Bacillati</taxon>
        <taxon>Actinomycetota</taxon>
        <taxon>Actinomycetes</taxon>
        <taxon>Micromonosporales</taxon>
        <taxon>Micromonosporaceae</taxon>
        <taxon>Plantactinospora</taxon>
    </lineage>
</organism>
<dbReference type="PRINTS" id="PR01167">
    <property type="entry name" value="INSADHFAMILY"/>
</dbReference>
<evidence type="ECO:0000256" key="2">
    <source>
        <dbReference type="ARBA" id="ARBA00022857"/>
    </source>
</evidence>
<dbReference type="AlphaFoldDB" id="A0A927MGG3"/>
<dbReference type="GO" id="GO:0016491">
    <property type="term" value="F:oxidoreductase activity"/>
    <property type="evidence" value="ECO:0007669"/>
    <property type="project" value="UniProtKB-KW"/>
</dbReference>